<dbReference type="AlphaFoldDB" id="A0A0A9CQA3"/>
<organism evidence="1">
    <name type="scientific">Arundo donax</name>
    <name type="common">Giant reed</name>
    <name type="synonym">Donax arundinaceus</name>
    <dbReference type="NCBI Taxonomy" id="35708"/>
    <lineage>
        <taxon>Eukaryota</taxon>
        <taxon>Viridiplantae</taxon>
        <taxon>Streptophyta</taxon>
        <taxon>Embryophyta</taxon>
        <taxon>Tracheophyta</taxon>
        <taxon>Spermatophyta</taxon>
        <taxon>Magnoliopsida</taxon>
        <taxon>Liliopsida</taxon>
        <taxon>Poales</taxon>
        <taxon>Poaceae</taxon>
        <taxon>PACMAD clade</taxon>
        <taxon>Arundinoideae</taxon>
        <taxon>Arundineae</taxon>
        <taxon>Arundo</taxon>
    </lineage>
</organism>
<name>A0A0A9CQA3_ARUDO</name>
<reference evidence="1" key="2">
    <citation type="journal article" date="2015" name="Data Brief">
        <title>Shoot transcriptome of the giant reed, Arundo donax.</title>
        <authorList>
            <person name="Barrero R.A."/>
            <person name="Guerrero F.D."/>
            <person name="Moolhuijzen P."/>
            <person name="Goolsby J.A."/>
            <person name="Tidwell J."/>
            <person name="Bellgard S.E."/>
            <person name="Bellgard M.I."/>
        </authorList>
    </citation>
    <scope>NUCLEOTIDE SEQUENCE</scope>
    <source>
        <tissue evidence="1">Shoot tissue taken approximately 20 cm above the soil surface</tissue>
    </source>
</reference>
<evidence type="ECO:0000313" key="1">
    <source>
        <dbReference type="EMBL" id="JAD73657.1"/>
    </source>
</evidence>
<sequence>MSHSSFSSILLPVMCTECPV</sequence>
<accession>A0A0A9CQA3</accession>
<reference evidence="1" key="1">
    <citation type="submission" date="2014-09" db="EMBL/GenBank/DDBJ databases">
        <authorList>
            <person name="Magalhaes I.L.F."/>
            <person name="Oliveira U."/>
            <person name="Santos F.R."/>
            <person name="Vidigal T.H.D.A."/>
            <person name="Brescovit A.D."/>
            <person name="Santos A.J."/>
        </authorList>
    </citation>
    <scope>NUCLEOTIDE SEQUENCE</scope>
    <source>
        <tissue evidence="1">Shoot tissue taken approximately 20 cm above the soil surface</tissue>
    </source>
</reference>
<proteinExistence type="predicted"/>
<protein>
    <submittedName>
        <fullName evidence="1">Uncharacterized protein</fullName>
    </submittedName>
</protein>
<dbReference type="EMBL" id="GBRH01224238">
    <property type="protein sequence ID" value="JAD73657.1"/>
    <property type="molecule type" value="Transcribed_RNA"/>
</dbReference>